<accession>A0ABW5AHW0</accession>
<comment type="caution">
    <text evidence="5">The sequence shown here is derived from an EMBL/GenBank/DDBJ whole genome shotgun (WGS) entry which is preliminary data.</text>
</comment>
<dbReference type="RefSeq" id="WP_378476971.1">
    <property type="nucleotide sequence ID" value="NZ_JBHUIW010000005.1"/>
</dbReference>
<dbReference type="PRINTS" id="PR00502">
    <property type="entry name" value="NUDIXFAMILY"/>
</dbReference>
<dbReference type="SUPFAM" id="SSF55811">
    <property type="entry name" value="Nudix"/>
    <property type="match status" value="1"/>
</dbReference>
<dbReference type="CDD" id="cd04673">
    <property type="entry name" value="NUDIX_ADPRase"/>
    <property type="match status" value="1"/>
</dbReference>
<keyword evidence="3" id="KW-0460">Magnesium</keyword>
<sequence length="146" mass="15391">MSDDRRYPPRPFLAVSAAVFRAGQVLLVRRARAPSAGPWTLPGGVVEAGETLHEALVRELREETALEIAPIALAGHREVIVRDAAGRAERHFVVLSFAACWVAGEPVLDAELAAFAWHDPAAVAGLDTTEGLAEIVAAAHGIVGEG</sequence>
<dbReference type="EMBL" id="JBHUIW010000005">
    <property type="protein sequence ID" value="MFD2181781.1"/>
    <property type="molecule type" value="Genomic_DNA"/>
</dbReference>
<evidence type="ECO:0000259" key="4">
    <source>
        <dbReference type="PROSITE" id="PS51462"/>
    </source>
</evidence>
<dbReference type="InterPro" id="IPR000086">
    <property type="entry name" value="NUDIX_hydrolase_dom"/>
</dbReference>
<dbReference type="Gene3D" id="3.90.79.10">
    <property type="entry name" value="Nucleoside Triphosphate Pyrophosphohydrolase"/>
    <property type="match status" value="1"/>
</dbReference>
<dbReference type="PANTHER" id="PTHR43046:SF12">
    <property type="entry name" value="GDP-MANNOSE MANNOSYL HYDROLASE"/>
    <property type="match status" value="1"/>
</dbReference>
<evidence type="ECO:0000313" key="5">
    <source>
        <dbReference type="EMBL" id="MFD2181781.1"/>
    </source>
</evidence>
<gene>
    <name evidence="5" type="ORF">ACFSOX_06425</name>
</gene>
<dbReference type="Pfam" id="PF00293">
    <property type="entry name" value="NUDIX"/>
    <property type="match status" value="1"/>
</dbReference>
<dbReference type="InterPro" id="IPR015797">
    <property type="entry name" value="NUDIX_hydrolase-like_dom_sf"/>
</dbReference>
<keyword evidence="6" id="KW-1185">Reference proteome</keyword>
<evidence type="ECO:0000256" key="1">
    <source>
        <dbReference type="ARBA" id="ARBA00001946"/>
    </source>
</evidence>
<feature type="domain" description="Nudix hydrolase" evidence="4">
    <location>
        <begin position="10"/>
        <end position="140"/>
    </location>
</feature>
<protein>
    <submittedName>
        <fullName evidence="5">NUDIX hydrolase</fullName>
    </submittedName>
</protein>
<organism evidence="5 6">
    <name type="scientific">Rhodoplanes azumiensis</name>
    <dbReference type="NCBI Taxonomy" id="1897628"/>
    <lineage>
        <taxon>Bacteria</taxon>
        <taxon>Pseudomonadati</taxon>
        <taxon>Pseudomonadota</taxon>
        <taxon>Alphaproteobacteria</taxon>
        <taxon>Hyphomicrobiales</taxon>
        <taxon>Nitrobacteraceae</taxon>
        <taxon>Rhodoplanes</taxon>
    </lineage>
</organism>
<proteinExistence type="predicted"/>
<evidence type="ECO:0000313" key="6">
    <source>
        <dbReference type="Proteomes" id="UP001597314"/>
    </source>
</evidence>
<name>A0ABW5AHW0_9BRAD</name>
<dbReference type="PROSITE" id="PS51462">
    <property type="entry name" value="NUDIX"/>
    <property type="match status" value="1"/>
</dbReference>
<keyword evidence="2 5" id="KW-0378">Hydrolase</keyword>
<dbReference type="InterPro" id="IPR020476">
    <property type="entry name" value="Nudix_hydrolase"/>
</dbReference>
<dbReference type="GO" id="GO:0016787">
    <property type="term" value="F:hydrolase activity"/>
    <property type="evidence" value="ECO:0007669"/>
    <property type="project" value="UniProtKB-KW"/>
</dbReference>
<evidence type="ECO:0000256" key="3">
    <source>
        <dbReference type="ARBA" id="ARBA00022842"/>
    </source>
</evidence>
<reference evidence="6" key="1">
    <citation type="journal article" date="2019" name="Int. J. Syst. Evol. Microbiol.">
        <title>The Global Catalogue of Microorganisms (GCM) 10K type strain sequencing project: providing services to taxonomists for standard genome sequencing and annotation.</title>
        <authorList>
            <consortium name="The Broad Institute Genomics Platform"/>
            <consortium name="The Broad Institute Genome Sequencing Center for Infectious Disease"/>
            <person name="Wu L."/>
            <person name="Ma J."/>
        </authorList>
    </citation>
    <scope>NUCLEOTIDE SEQUENCE [LARGE SCALE GENOMIC DNA]</scope>
    <source>
        <strain evidence="6">CGMCC 1.6774</strain>
    </source>
</reference>
<comment type="cofactor">
    <cofactor evidence="1">
        <name>Mg(2+)</name>
        <dbReference type="ChEBI" id="CHEBI:18420"/>
    </cofactor>
</comment>
<dbReference type="PANTHER" id="PTHR43046">
    <property type="entry name" value="GDP-MANNOSE MANNOSYL HYDROLASE"/>
    <property type="match status" value="1"/>
</dbReference>
<evidence type="ECO:0000256" key="2">
    <source>
        <dbReference type="ARBA" id="ARBA00022801"/>
    </source>
</evidence>
<dbReference type="Proteomes" id="UP001597314">
    <property type="component" value="Unassembled WGS sequence"/>
</dbReference>